<protein>
    <recommendedName>
        <fullName evidence="1">DUF7745 domain-containing protein</fullName>
    </recommendedName>
</protein>
<dbReference type="PANTHER" id="PTHR48200">
    <property type="entry name" value="PROTEIN, PUTATIVE-RELATED"/>
    <property type="match status" value="1"/>
</dbReference>
<proteinExistence type="predicted"/>
<feature type="domain" description="DUF7745" evidence="1">
    <location>
        <begin position="86"/>
        <end position="213"/>
    </location>
</feature>
<dbReference type="EMBL" id="CAXHTB010000005">
    <property type="protein sequence ID" value="CAL0306650.1"/>
    <property type="molecule type" value="Genomic_DNA"/>
</dbReference>
<gene>
    <name evidence="2" type="ORF">LLUT_LOCUS7710</name>
</gene>
<evidence type="ECO:0000259" key="1">
    <source>
        <dbReference type="Pfam" id="PF24924"/>
    </source>
</evidence>
<evidence type="ECO:0000313" key="2">
    <source>
        <dbReference type="EMBL" id="CAL0306650.1"/>
    </source>
</evidence>
<comment type="caution">
    <text evidence="2">The sequence shown here is derived from an EMBL/GenBank/DDBJ whole genome shotgun (WGS) entry which is preliminary data.</text>
</comment>
<dbReference type="Proteomes" id="UP001497480">
    <property type="component" value="Unassembled WGS sequence"/>
</dbReference>
<dbReference type="PANTHER" id="PTHR48200:SF1">
    <property type="entry name" value="AMINOTRANSFERASE-LIKE PLANT MOBILE DOMAIN-CONTAINING PROTEIN"/>
    <property type="match status" value="1"/>
</dbReference>
<dbReference type="AlphaFoldDB" id="A0AAV1WBJ1"/>
<reference evidence="2 3" key="1">
    <citation type="submission" date="2024-03" db="EMBL/GenBank/DDBJ databases">
        <authorList>
            <person name="Martinez-Hernandez J."/>
        </authorList>
    </citation>
    <scope>NUCLEOTIDE SEQUENCE [LARGE SCALE GENOMIC DNA]</scope>
</reference>
<name>A0AAV1WBJ1_LUPLU</name>
<dbReference type="InterPro" id="IPR056647">
    <property type="entry name" value="DUF7745"/>
</dbReference>
<evidence type="ECO:0000313" key="3">
    <source>
        <dbReference type="Proteomes" id="UP001497480"/>
    </source>
</evidence>
<dbReference type="Pfam" id="PF24924">
    <property type="entry name" value="DUF7745"/>
    <property type="match status" value="1"/>
</dbReference>
<keyword evidence="3" id="KW-1185">Reference proteome</keyword>
<sequence>MDIMIQYWNPKLRVFEFPRLDASPTVEEYEMLLGRSRCFLQSEKVLSQPDTSDVSRNSPTVLQRHHQFPLGSSHPFKRFNNTNFKPVTLPEWSKLFREINPKNFGVKCCLYDRNEEVMHACGEYQNLVLMGPKGCITFTPALVLGQLNWGMNPVTSQQLSGFVFLYKDKNTSKEVLNEVRRALHNIRFYGKNELGEHRAFYTEEYKVWRKERMTSKNNVQIIMPKEKEGPSQNEINLQRRIKILEGKLEESRNIIERGSFCKEKLNKLNPGLKEEMASLKNDYARLSSLIKIRIATEVREIKDLEAQLRARDRIIFNPRNEKKKSFIAVKELRTEMEKHKASATEAWEKVDECEDSIRQGLIREEQYRAIVDDQAEIRHMILEDMNREISQLTNQVRDPRQAYDQLMGESIASQHPYHTRLRDRQVAESANFGLDAKTELVGMKEQMTEMFNILKALQNEKEKNATTEPQPHSGSAIPIKELVLVSLTRVMTLT</sequence>
<organism evidence="2 3">
    <name type="scientific">Lupinus luteus</name>
    <name type="common">European yellow lupine</name>
    <dbReference type="NCBI Taxonomy" id="3873"/>
    <lineage>
        <taxon>Eukaryota</taxon>
        <taxon>Viridiplantae</taxon>
        <taxon>Streptophyta</taxon>
        <taxon>Embryophyta</taxon>
        <taxon>Tracheophyta</taxon>
        <taxon>Spermatophyta</taxon>
        <taxon>Magnoliopsida</taxon>
        <taxon>eudicotyledons</taxon>
        <taxon>Gunneridae</taxon>
        <taxon>Pentapetalae</taxon>
        <taxon>rosids</taxon>
        <taxon>fabids</taxon>
        <taxon>Fabales</taxon>
        <taxon>Fabaceae</taxon>
        <taxon>Papilionoideae</taxon>
        <taxon>50 kb inversion clade</taxon>
        <taxon>genistoids sensu lato</taxon>
        <taxon>core genistoids</taxon>
        <taxon>Genisteae</taxon>
        <taxon>Lupinus</taxon>
    </lineage>
</organism>
<accession>A0AAV1WBJ1</accession>